<evidence type="ECO:0000256" key="1">
    <source>
        <dbReference type="SAM" id="MobiDB-lite"/>
    </source>
</evidence>
<keyword evidence="4" id="KW-1185">Reference proteome</keyword>
<proteinExistence type="predicted"/>
<accession>A0ABT3G3N5</accession>
<evidence type="ECO:0000313" key="3">
    <source>
        <dbReference type="EMBL" id="MCW1914451.1"/>
    </source>
</evidence>
<keyword evidence="2" id="KW-0732">Signal</keyword>
<evidence type="ECO:0000256" key="2">
    <source>
        <dbReference type="SAM" id="SignalP"/>
    </source>
</evidence>
<dbReference type="Proteomes" id="UP001165653">
    <property type="component" value="Unassembled WGS sequence"/>
</dbReference>
<gene>
    <name evidence="3" type="ORF">OJ996_12760</name>
</gene>
<organism evidence="3 4">
    <name type="scientific">Luteolibacter rhizosphaerae</name>
    <dbReference type="NCBI Taxonomy" id="2989719"/>
    <lineage>
        <taxon>Bacteria</taxon>
        <taxon>Pseudomonadati</taxon>
        <taxon>Verrucomicrobiota</taxon>
        <taxon>Verrucomicrobiia</taxon>
        <taxon>Verrucomicrobiales</taxon>
        <taxon>Verrucomicrobiaceae</taxon>
        <taxon>Luteolibacter</taxon>
    </lineage>
</organism>
<protein>
    <submittedName>
        <fullName evidence="3">Uncharacterized protein</fullName>
    </submittedName>
</protein>
<sequence length="376" mass="43378">MRPLRSLTLFLAVAGFQSLAAEEPAKKEEKPKAPAPTKGHVFAWPFMDWKEMQPRGGMTQGSEVTLLKGSKDSWKRLQESGLAKFEQDRRAILAMIGSYRVSFDFTETVGLAEDFKPTRPYFSWGTEHVSLVEDKGEFISLQHSLVMYFKDEKGETQGPHVMKHWRQDWTWQDPEMQVYQGDLTWKKTPTPQPEGKWTQAVFQVDDSPRYEVAGAWNHEGGLSIWRSENCPRPLPRREFTIRKDYNVLEGIHEISITPNGWVHIQNNRKLQVSKDGSKKYLGQELGVDRYEEITAPDLATGFNAYWAKTNGYWKDVRDTWASILKERDSFSMKDTYDGKQLYEAHFGYAAKLEEAEKPDPEADLKHAKETIDSFLN</sequence>
<comment type="caution">
    <text evidence="3">The sequence shown here is derived from an EMBL/GenBank/DDBJ whole genome shotgun (WGS) entry which is preliminary data.</text>
</comment>
<dbReference type="Pfam" id="PF20311">
    <property type="entry name" value="DUF6607"/>
    <property type="match status" value="1"/>
</dbReference>
<name>A0ABT3G3N5_9BACT</name>
<dbReference type="InterPro" id="IPR046715">
    <property type="entry name" value="DUF6607"/>
</dbReference>
<feature type="signal peptide" evidence="2">
    <location>
        <begin position="1"/>
        <end position="20"/>
    </location>
</feature>
<evidence type="ECO:0000313" key="4">
    <source>
        <dbReference type="Proteomes" id="UP001165653"/>
    </source>
</evidence>
<feature type="chain" id="PRO_5046547083" evidence="2">
    <location>
        <begin position="21"/>
        <end position="376"/>
    </location>
</feature>
<dbReference type="EMBL" id="JAPDDR010000006">
    <property type="protein sequence ID" value="MCW1914451.1"/>
    <property type="molecule type" value="Genomic_DNA"/>
</dbReference>
<feature type="region of interest" description="Disordered" evidence="1">
    <location>
        <begin position="355"/>
        <end position="376"/>
    </location>
</feature>
<reference evidence="3" key="1">
    <citation type="submission" date="2022-10" db="EMBL/GenBank/DDBJ databases">
        <title>Luteolibacter sp. GHJ8, whole genome shotgun sequencing project.</title>
        <authorList>
            <person name="Zhao G."/>
            <person name="Shen L."/>
        </authorList>
    </citation>
    <scope>NUCLEOTIDE SEQUENCE</scope>
    <source>
        <strain evidence="3">GHJ8</strain>
    </source>
</reference>
<dbReference type="RefSeq" id="WP_264513979.1">
    <property type="nucleotide sequence ID" value="NZ_JAPDDR010000006.1"/>
</dbReference>